<evidence type="ECO:0000256" key="1">
    <source>
        <dbReference type="ARBA" id="ARBA00004127"/>
    </source>
</evidence>
<protein>
    <submittedName>
        <fullName evidence="7">Putative membrane protein</fullName>
    </submittedName>
</protein>
<evidence type="ECO:0000256" key="2">
    <source>
        <dbReference type="ARBA" id="ARBA00022692"/>
    </source>
</evidence>
<dbReference type="GO" id="GO:0012505">
    <property type="term" value="C:endomembrane system"/>
    <property type="evidence" value="ECO:0007669"/>
    <property type="project" value="UniProtKB-SubCell"/>
</dbReference>
<organism evidence="7 8">
    <name type="scientific">Nitrosomonas eutropha</name>
    <dbReference type="NCBI Taxonomy" id="916"/>
    <lineage>
        <taxon>Bacteria</taxon>
        <taxon>Pseudomonadati</taxon>
        <taxon>Pseudomonadota</taxon>
        <taxon>Betaproteobacteria</taxon>
        <taxon>Nitrosomonadales</taxon>
        <taxon>Nitrosomonadaceae</taxon>
        <taxon>Nitrosomonas</taxon>
    </lineage>
</organism>
<keyword evidence="4 5" id="KW-0472">Membrane</keyword>
<accession>A0A1I7F1B3</accession>
<dbReference type="Proteomes" id="UP000183926">
    <property type="component" value="Unassembled WGS sequence"/>
</dbReference>
<keyword evidence="3 5" id="KW-1133">Transmembrane helix</keyword>
<evidence type="ECO:0000256" key="5">
    <source>
        <dbReference type="SAM" id="Phobius"/>
    </source>
</evidence>
<feature type="domain" description="DUF202" evidence="6">
    <location>
        <begin position="8"/>
        <end position="84"/>
    </location>
</feature>
<dbReference type="Pfam" id="PF02656">
    <property type="entry name" value="DUF202"/>
    <property type="match status" value="1"/>
</dbReference>
<evidence type="ECO:0000259" key="6">
    <source>
        <dbReference type="Pfam" id="PF02656"/>
    </source>
</evidence>
<feature type="transmembrane region" description="Helical" evidence="5">
    <location>
        <begin position="54"/>
        <end position="76"/>
    </location>
</feature>
<comment type="subcellular location">
    <subcellularLocation>
        <location evidence="1">Endomembrane system</location>
        <topology evidence="1">Multi-pass membrane protein</topology>
    </subcellularLocation>
</comment>
<dbReference type="RefSeq" id="WP_074926191.1">
    <property type="nucleotide sequence ID" value="NZ_FPBL01000001.1"/>
</dbReference>
<evidence type="ECO:0000313" key="8">
    <source>
        <dbReference type="Proteomes" id="UP000183926"/>
    </source>
</evidence>
<dbReference type="EMBL" id="FPBL01000001">
    <property type="protein sequence ID" value="SFU30013.1"/>
    <property type="molecule type" value="Genomic_DNA"/>
</dbReference>
<name>A0A1I7F1B3_9PROT</name>
<dbReference type="OrthoDB" id="582337at2"/>
<proteinExistence type="predicted"/>
<dbReference type="InterPro" id="IPR003807">
    <property type="entry name" value="DUF202"/>
</dbReference>
<evidence type="ECO:0000256" key="4">
    <source>
        <dbReference type="ARBA" id="ARBA00023136"/>
    </source>
</evidence>
<sequence>MSNLKDPRVLFAAERTLLAWNRTSLSLIAFGFVVERAGKLTLAISPGIISPGQLVGMLWLGLAFIVLGAITSAHSARQYAVVLRTLTPDEFPPGYTAKWGLLVNLAVALLGLILALALWLWRLY</sequence>
<evidence type="ECO:0000256" key="3">
    <source>
        <dbReference type="ARBA" id="ARBA00022989"/>
    </source>
</evidence>
<feature type="transmembrane region" description="Helical" evidence="5">
    <location>
        <begin position="96"/>
        <end position="121"/>
    </location>
</feature>
<gene>
    <name evidence="7" type="ORF">SAMN05216339_101227</name>
</gene>
<reference evidence="7 8" key="1">
    <citation type="submission" date="2016-10" db="EMBL/GenBank/DDBJ databases">
        <authorList>
            <person name="de Groot N.N."/>
        </authorList>
    </citation>
    <scope>NUCLEOTIDE SEQUENCE [LARGE SCALE GENOMIC DNA]</scope>
    <source>
        <strain evidence="7 8">Nm24</strain>
    </source>
</reference>
<keyword evidence="2 5" id="KW-0812">Transmembrane</keyword>
<evidence type="ECO:0000313" key="7">
    <source>
        <dbReference type="EMBL" id="SFU30013.1"/>
    </source>
</evidence>
<dbReference type="AlphaFoldDB" id="A0A1I7F1B3"/>